<sequence>MARVIGDLAAEAYCLLLGQVREGLARARRRARERACFCYDSSDGAPRDQIVHHGRPAGGAVVRAGVRAGRARGGARSISTVLDYNVMRVKGGTVGAVNGCTVDASSTPSKEVWPRAVTYAVVAAMVHEGMTAAAFLTAMGTHDAAWAKDGFRYAF</sequence>
<dbReference type="GO" id="GO:0008422">
    <property type="term" value="F:beta-glucosidase activity"/>
    <property type="evidence" value="ECO:0007669"/>
    <property type="project" value="TreeGrafter"/>
</dbReference>
<dbReference type="Pfam" id="PF04685">
    <property type="entry name" value="DUF608"/>
    <property type="match status" value="1"/>
</dbReference>
<keyword evidence="3" id="KW-1185">Reference proteome</keyword>
<comment type="caution">
    <text evidence="2">The sequence shown here is derived from an EMBL/GenBank/DDBJ whole genome shotgun (WGS) entry which is preliminary data.</text>
</comment>
<dbReference type="OrthoDB" id="730489at2759"/>
<dbReference type="AlphaFoldDB" id="A0A811QBR5"/>
<accession>A0A811QBR5</accession>
<evidence type="ECO:0000259" key="1">
    <source>
        <dbReference type="Pfam" id="PF04685"/>
    </source>
</evidence>
<name>A0A811QBR5_9POAL</name>
<protein>
    <recommendedName>
        <fullName evidence="1">Glycosyl-hydrolase family 116 catalytic region domain-containing protein</fullName>
    </recommendedName>
</protein>
<organism evidence="2 3">
    <name type="scientific">Miscanthus lutarioriparius</name>
    <dbReference type="NCBI Taxonomy" id="422564"/>
    <lineage>
        <taxon>Eukaryota</taxon>
        <taxon>Viridiplantae</taxon>
        <taxon>Streptophyta</taxon>
        <taxon>Embryophyta</taxon>
        <taxon>Tracheophyta</taxon>
        <taxon>Spermatophyta</taxon>
        <taxon>Magnoliopsida</taxon>
        <taxon>Liliopsida</taxon>
        <taxon>Poales</taxon>
        <taxon>Poaceae</taxon>
        <taxon>PACMAD clade</taxon>
        <taxon>Panicoideae</taxon>
        <taxon>Andropogonodae</taxon>
        <taxon>Andropogoneae</taxon>
        <taxon>Saccharinae</taxon>
        <taxon>Miscanthus</taxon>
    </lineage>
</organism>
<dbReference type="EMBL" id="CAJGYO010000010">
    <property type="protein sequence ID" value="CAD6256730.1"/>
    <property type="molecule type" value="Genomic_DNA"/>
</dbReference>
<evidence type="ECO:0000313" key="3">
    <source>
        <dbReference type="Proteomes" id="UP000604825"/>
    </source>
</evidence>
<reference evidence="2" key="1">
    <citation type="submission" date="2020-10" db="EMBL/GenBank/DDBJ databases">
        <authorList>
            <person name="Han B."/>
            <person name="Lu T."/>
            <person name="Zhao Q."/>
            <person name="Huang X."/>
            <person name="Zhao Y."/>
        </authorList>
    </citation>
    <scope>NUCLEOTIDE SEQUENCE</scope>
</reference>
<dbReference type="Proteomes" id="UP000604825">
    <property type="component" value="Unassembled WGS sequence"/>
</dbReference>
<dbReference type="InterPro" id="IPR006775">
    <property type="entry name" value="GH116_catalytic"/>
</dbReference>
<dbReference type="PANTHER" id="PTHR12654">
    <property type="entry name" value="BILE ACID BETA-GLUCOSIDASE-RELATED"/>
    <property type="match status" value="1"/>
</dbReference>
<proteinExistence type="predicted"/>
<dbReference type="PANTHER" id="PTHR12654:SF3">
    <property type="entry name" value="NON-LYSOSOMAL GLUCOSYLCERAMIDASE"/>
    <property type="match status" value="1"/>
</dbReference>
<dbReference type="InterPro" id="IPR052566">
    <property type="entry name" value="Non-lysos_glucosylceramidase"/>
</dbReference>
<feature type="domain" description="Glycosyl-hydrolase family 116 catalytic region" evidence="1">
    <location>
        <begin position="76"/>
        <end position="153"/>
    </location>
</feature>
<evidence type="ECO:0000313" key="2">
    <source>
        <dbReference type="EMBL" id="CAD6256730.1"/>
    </source>
</evidence>
<gene>
    <name evidence="2" type="ORF">NCGR_LOCUS40232</name>
</gene>